<dbReference type="STRING" id="301967.A6E15_19270"/>
<dbReference type="RefSeq" id="WP_076148841.1">
    <property type="nucleotide sequence ID" value="NZ_LWLN01000003.1"/>
</dbReference>
<comment type="caution">
    <text evidence="1">The sequence shown here is derived from an EMBL/GenBank/DDBJ whole genome shotgun (WGS) entry which is preliminary data.</text>
</comment>
<sequence length="66" mass="7480">MLSDQAKDYPLRTKARLLVGKFLVAQGYRVFPEELTESVQAEELAQMADRIDGVECTLQPEVDHDD</sequence>
<gene>
    <name evidence="1" type="ORF">A6E15_19270</name>
</gene>
<protein>
    <submittedName>
        <fullName evidence="1">Uncharacterized protein</fullName>
    </submittedName>
</protein>
<organism evidence="1 2">
    <name type="scientific">Natrinema saccharevitans</name>
    <dbReference type="NCBI Taxonomy" id="301967"/>
    <lineage>
        <taxon>Archaea</taxon>
        <taxon>Methanobacteriati</taxon>
        <taxon>Methanobacteriota</taxon>
        <taxon>Stenosarchaea group</taxon>
        <taxon>Halobacteria</taxon>
        <taxon>Halobacteriales</taxon>
        <taxon>Natrialbaceae</taxon>
        <taxon>Natrinema</taxon>
    </lineage>
</organism>
<dbReference type="OrthoDB" id="204087at2157"/>
<dbReference type="AlphaFoldDB" id="A0A1S8AR70"/>
<name>A0A1S8AR70_9EURY</name>
<evidence type="ECO:0000313" key="1">
    <source>
        <dbReference type="EMBL" id="OLZ39106.1"/>
    </source>
</evidence>
<dbReference type="Proteomes" id="UP000189370">
    <property type="component" value="Unassembled WGS sequence"/>
</dbReference>
<dbReference type="EMBL" id="LWLN01000003">
    <property type="protein sequence ID" value="OLZ39106.1"/>
    <property type="molecule type" value="Genomic_DNA"/>
</dbReference>
<proteinExistence type="predicted"/>
<keyword evidence="2" id="KW-1185">Reference proteome</keyword>
<reference evidence="2" key="1">
    <citation type="submission" date="2016-04" db="EMBL/GenBank/DDBJ databases">
        <authorList>
            <person name="Chen S.-C."/>
            <person name="Lai M.-C."/>
        </authorList>
    </citation>
    <scope>NUCLEOTIDE SEQUENCE [LARGE SCALE GENOMIC DNA]</scope>
    <source>
        <strain evidence="2">AB14</strain>
    </source>
</reference>
<accession>A0A1S8AR70</accession>
<evidence type="ECO:0000313" key="2">
    <source>
        <dbReference type="Proteomes" id="UP000189370"/>
    </source>
</evidence>